<organism evidence="1 2">
    <name type="scientific">Staurois parvus</name>
    <dbReference type="NCBI Taxonomy" id="386267"/>
    <lineage>
        <taxon>Eukaryota</taxon>
        <taxon>Metazoa</taxon>
        <taxon>Chordata</taxon>
        <taxon>Craniata</taxon>
        <taxon>Vertebrata</taxon>
        <taxon>Euteleostomi</taxon>
        <taxon>Amphibia</taxon>
        <taxon>Batrachia</taxon>
        <taxon>Anura</taxon>
        <taxon>Neobatrachia</taxon>
        <taxon>Ranoidea</taxon>
        <taxon>Ranidae</taxon>
        <taxon>Staurois</taxon>
    </lineage>
</organism>
<proteinExistence type="predicted"/>
<name>A0ABN9CN94_9NEOB</name>
<protein>
    <submittedName>
        <fullName evidence="1">Uncharacterized protein</fullName>
    </submittedName>
</protein>
<evidence type="ECO:0000313" key="1">
    <source>
        <dbReference type="EMBL" id="CAI9561596.1"/>
    </source>
</evidence>
<comment type="caution">
    <text evidence="1">The sequence shown here is derived from an EMBL/GenBank/DDBJ whole genome shotgun (WGS) entry which is preliminary data.</text>
</comment>
<accession>A0ABN9CN94</accession>
<evidence type="ECO:0000313" key="2">
    <source>
        <dbReference type="Proteomes" id="UP001162483"/>
    </source>
</evidence>
<reference evidence="1" key="1">
    <citation type="submission" date="2023-05" db="EMBL/GenBank/DDBJ databases">
        <authorList>
            <person name="Stuckert A."/>
        </authorList>
    </citation>
    <scope>NUCLEOTIDE SEQUENCE</scope>
</reference>
<dbReference type="EMBL" id="CATNWA010011354">
    <property type="protein sequence ID" value="CAI9561596.1"/>
    <property type="molecule type" value="Genomic_DNA"/>
</dbReference>
<gene>
    <name evidence="1" type="ORF">SPARVUS_LOCUS5459043</name>
</gene>
<dbReference type="Proteomes" id="UP001162483">
    <property type="component" value="Unassembled WGS sequence"/>
</dbReference>
<keyword evidence="2" id="KW-1185">Reference proteome</keyword>
<sequence length="75" mass="8232">MKAPTLLRIIASIKPVCIESASDLVVSGTPVELYSQGTATGTLVLRLHPIKLKKIQEGTRGEYDKQEECPYANFL</sequence>